<accession>F1BUR6</accession>
<organism evidence="1 2">
    <name type="scientific">Erwinia phage ENT90</name>
    <dbReference type="NCBI Taxonomy" id="947843"/>
    <lineage>
        <taxon>Viruses</taxon>
        <taxon>Duplodnaviria</taxon>
        <taxon>Heunggongvirae</taxon>
        <taxon>Uroviricota</taxon>
        <taxon>Caudoviricetes</taxon>
        <taxon>Peduoviridae</taxon>
        <taxon>Entnonagintavirus</taxon>
        <taxon>Entnonagintavirus ENT90</taxon>
    </lineage>
</organism>
<protein>
    <submittedName>
        <fullName evidence="1">Uncharacterized protein</fullName>
    </submittedName>
</protein>
<proteinExistence type="predicted"/>
<dbReference type="EMBL" id="HQ110084">
    <property type="protein sequence ID" value="ADX32433.1"/>
    <property type="molecule type" value="Genomic_DNA"/>
</dbReference>
<dbReference type="KEGG" id="vg:14297571"/>
<dbReference type="RefSeq" id="YP_007238037.1">
    <property type="nucleotide sequence ID" value="NC_019932.1"/>
</dbReference>
<sequence>MRLFPVIHKPVNAFLHAPAGKLRGCGFQSPRLTEAVTAQLGKGIAEHQIVQRKLAELLLAHHRVRHKSGRQYVSLHINRRAVMHRRSQAFRQPVKADRRLIPAPVTDALGIIQDIALVHNRRRLAKGERFRLLLRCGGRYGLRFCVESLTAPAFAHQ</sequence>
<evidence type="ECO:0000313" key="2">
    <source>
        <dbReference type="Proteomes" id="UP000008648"/>
    </source>
</evidence>
<reference evidence="1 2" key="1">
    <citation type="submission" date="2010-08" db="EMBL/GenBank/DDBJ databases">
        <title>Genomic sequence of temperate phage ENT90 isolated from Erwinia amylovora.</title>
        <authorList>
            <person name="Lee Y.-D."/>
            <person name="Park J.-H."/>
        </authorList>
    </citation>
    <scope>NUCLEOTIDE SEQUENCE [LARGE SCALE GENOMIC DNA]</scope>
</reference>
<keyword evidence="2" id="KW-1185">Reference proteome</keyword>
<evidence type="ECO:0000313" key="1">
    <source>
        <dbReference type="EMBL" id="ADX32433.1"/>
    </source>
</evidence>
<dbReference type="Proteomes" id="UP000008648">
    <property type="component" value="Segment"/>
</dbReference>
<dbReference type="GeneID" id="14297571"/>
<name>F1BUR6_9CAUD</name>